<feature type="transmembrane region" description="Helical" evidence="1">
    <location>
        <begin position="6"/>
        <end position="28"/>
    </location>
</feature>
<evidence type="ECO:0000313" key="2">
    <source>
        <dbReference type="EMBL" id="KKN36599.1"/>
    </source>
</evidence>
<dbReference type="AlphaFoldDB" id="A0A0F9Q263"/>
<dbReference type="EMBL" id="LAZR01001955">
    <property type="protein sequence ID" value="KKN36599.1"/>
    <property type="molecule type" value="Genomic_DNA"/>
</dbReference>
<comment type="caution">
    <text evidence="2">The sequence shown here is derived from an EMBL/GenBank/DDBJ whole genome shotgun (WGS) entry which is preliminary data.</text>
</comment>
<evidence type="ECO:0000256" key="1">
    <source>
        <dbReference type="SAM" id="Phobius"/>
    </source>
</evidence>
<keyword evidence="1" id="KW-0812">Transmembrane</keyword>
<organism evidence="2">
    <name type="scientific">marine sediment metagenome</name>
    <dbReference type="NCBI Taxonomy" id="412755"/>
    <lineage>
        <taxon>unclassified sequences</taxon>
        <taxon>metagenomes</taxon>
        <taxon>ecological metagenomes</taxon>
    </lineage>
</organism>
<gene>
    <name evidence="2" type="ORF">LCGC14_0771860</name>
</gene>
<protein>
    <submittedName>
        <fullName evidence="2">Uncharacterized protein</fullName>
    </submittedName>
</protein>
<accession>A0A0F9Q263</accession>
<name>A0A0F9Q263_9ZZZZ</name>
<keyword evidence="1" id="KW-0472">Membrane</keyword>
<proteinExistence type="predicted"/>
<keyword evidence="1" id="KW-1133">Transmembrane helix</keyword>
<reference evidence="2" key="1">
    <citation type="journal article" date="2015" name="Nature">
        <title>Complex archaea that bridge the gap between prokaryotes and eukaryotes.</title>
        <authorList>
            <person name="Spang A."/>
            <person name="Saw J.H."/>
            <person name="Jorgensen S.L."/>
            <person name="Zaremba-Niedzwiedzka K."/>
            <person name="Martijn J."/>
            <person name="Lind A.E."/>
            <person name="van Eijk R."/>
            <person name="Schleper C."/>
            <person name="Guy L."/>
            <person name="Ettema T.J."/>
        </authorList>
    </citation>
    <scope>NUCLEOTIDE SEQUENCE</scope>
</reference>
<sequence>MAKKKVVTWFYYNGGFWIRIFGYGVSIIDKNKHRPLFSERNGLRKVFRIGRWGIGLLNDNSRSRVT</sequence>